<dbReference type="RefSeq" id="WP_155072481.1">
    <property type="nucleotide sequence ID" value="NZ_WIXO01000001.1"/>
</dbReference>
<reference evidence="1 2" key="1">
    <citation type="submission" date="2019-11" db="EMBL/GenBank/DDBJ databases">
        <authorList>
            <person name="Yuan L."/>
        </authorList>
    </citation>
    <scope>NUCLEOTIDE SEQUENCE [LARGE SCALE GENOMIC DNA]</scope>
    <source>
        <strain evidence="1 2">TRM43335</strain>
    </source>
</reference>
<dbReference type="AlphaFoldDB" id="A0A6G2BHU7"/>
<protein>
    <submittedName>
        <fullName evidence="1">Uncharacterized protein</fullName>
    </submittedName>
</protein>
<proteinExistence type="predicted"/>
<dbReference type="Proteomes" id="UP000473014">
    <property type="component" value="Unassembled WGS sequence"/>
</dbReference>
<gene>
    <name evidence="1" type="ORF">F0L17_22525</name>
</gene>
<comment type="caution">
    <text evidence="1">The sequence shown here is derived from an EMBL/GenBank/DDBJ whole genome shotgun (WGS) entry which is preliminary data.</text>
</comment>
<evidence type="ECO:0000313" key="2">
    <source>
        <dbReference type="Proteomes" id="UP000473014"/>
    </source>
</evidence>
<organism evidence="1 2">
    <name type="scientific">Streptomyces taklimakanensis</name>
    <dbReference type="NCBI Taxonomy" id="2569853"/>
    <lineage>
        <taxon>Bacteria</taxon>
        <taxon>Bacillati</taxon>
        <taxon>Actinomycetota</taxon>
        <taxon>Actinomycetes</taxon>
        <taxon>Kitasatosporales</taxon>
        <taxon>Streptomycetaceae</taxon>
        <taxon>Streptomyces</taxon>
    </lineage>
</organism>
<name>A0A6G2BHU7_9ACTN</name>
<dbReference type="OrthoDB" id="9182871at2"/>
<dbReference type="EMBL" id="WIXO01000001">
    <property type="protein sequence ID" value="MTE21838.1"/>
    <property type="molecule type" value="Genomic_DNA"/>
</dbReference>
<keyword evidence="2" id="KW-1185">Reference proteome</keyword>
<evidence type="ECO:0000313" key="1">
    <source>
        <dbReference type="EMBL" id="MTE21838.1"/>
    </source>
</evidence>
<accession>A0A6G2BHU7</accession>
<sequence>MTFVQLIDYETTHDAEMSALWEEWLRLTEGKRTVTREVHGQDRENPTHYVDIVEFPSYEEAMRNNDLPETRRVSERISGLCSSGPRFVNLDVVEEVTG</sequence>